<dbReference type="EMBL" id="JAVHJM010000001">
    <property type="protein sequence ID" value="KAK6520075.1"/>
    <property type="molecule type" value="Genomic_DNA"/>
</dbReference>
<proteinExistence type="predicted"/>
<accession>A0AAN8NLA9</accession>
<comment type="caution">
    <text evidence="1">The sequence shown here is derived from an EMBL/GenBank/DDBJ whole genome shotgun (WGS) entry which is preliminary data.</text>
</comment>
<sequence>MTGPTDRLDVEGRTLALQRAREFFEEKVSRVGFPDSLQAFSRATRIGVSGDYQVGLAAATITTPAYNYVHVYCQTSPPDEVTVVTGWEKGDEGFWSFTPTPVRGFTNQPGDFEPIQVFFDVAEDLELEAIVGRCMWTRASSIESSQLTQGLIIRTALGAKWALTVGHAFDVTASTSVKNAVKFCGLSPPAAPRGPPQDCTQCRTNKCNSECKLLPTNSQVTVAAGVNSIVTFNPNVNSLDWLDFGAYNIPMSNAAQLNILSVSEVVLLTGQLHTNNPTAYDELAGPVNGIQSVATDMLDLDYLQFLSELRPTGIYLFKRGKKTGWTFARLLTVTKTRIRAECIGQKTGKGDCGAIWWGEYIGFTIHCIRANS</sequence>
<dbReference type="AlphaFoldDB" id="A0AAN8NLA9"/>
<protein>
    <submittedName>
        <fullName evidence="1">Uncharacterized protein</fullName>
    </submittedName>
</protein>
<evidence type="ECO:0000313" key="2">
    <source>
        <dbReference type="Proteomes" id="UP001307849"/>
    </source>
</evidence>
<reference evidence="1 2" key="1">
    <citation type="submission" date="2019-10" db="EMBL/GenBank/DDBJ databases">
        <authorList>
            <person name="Palmer J.M."/>
        </authorList>
    </citation>
    <scope>NUCLEOTIDE SEQUENCE [LARGE SCALE GENOMIC DNA]</scope>
    <source>
        <strain evidence="1 2">TWF506</strain>
    </source>
</reference>
<name>A0AAN8NLA9_9PEZI</name>
<dbReference type="Proteomes" id="UP001307849">
    <property type="component" value="Unassembled WGS sequence"/>
</dbReference>
<gene>
    <name evidence="1" type="ORF">TWF506_000365</name>
</gene>
<organism evidence="1 2">
    <name type="scientific">Arthrobotrys conoides</name>
    <dbReference type="NCBI Taxonomy" id="74498"/>
    <lineage>
        <taxon>Eukaryota</taxon>
        <taxon>Fungi</taxon>
        <taxon>Dikarya</taxon>
        <taxon>Ascomycota</taxon>
        <taxon>Pezizomycotina</taxon>
        <taxon>Orbiliomycetes</taxon>
        <taxon>Orbiliales</taxon>
        <taxon>Orbiliaceae</taxon>
        <taxon>Arthrobotrys</taxon>
    </lineage>
</organism>
<evidence type="ECO:0000313" key="1">
    <source>
        <dbReference type="EMBL" id="KAK6520075.1"/>
    </source>
</evidence>
<keyword evidence="2" id="KW-1185">Reference proteome</keyword>